<comment type="catalytic activity">
    <reaction evidence="1 13">
        <text>Hydrolyzes proteins with a preference for Tyr or Phe in the P1' position. Has no action on amino-acid p-nitroanilides.</text>
        <dbReference type="EC" id="3.4.24.77"/>
    </reaction>
</comment>
<comment type="cofactor">
    <cofactor evidence="15">
        <name>Ca(2+)</name>
        <dbReference type="ChEBI" id="CHEBI:29108"/>
    </cofactor>
    <text evidence="15">Binds 1 Ca(2+) ion per subunit.</text>
</comment>
<reference evidence="17" key="3">
    <citation type="journal article" name="Syst. Appl. Microbiol.">
        <title>Streptomyces alkaliterrae sp. nov., isolated from an alkaline soil, and emended descriptions of Streptomyces alkaliphilus, Streptomyces calidiresistens and Streptomyces durbertensis.</title>
        <authorList>
            <person name="Swiecimska M."/>
            <person name="Golinska P."/>
            <person name="Nouioui I."/>
            <person name="Wypij M."/>
            <person name="Rai M."/>
            <person name="Sangal V."/>
            <person name="Goodfellow M."/>
        </authorList>
    </citation>
    <scope>NUCLEOTIDE SEQUENCE</scope>
    <source>
        <strain evidence="17">OF8</strain>
    </source>
</reference>
<keyword evidence="7 13" id="KW-0645">Protease</keyword>
<evidence type="ECO:0000256" key="11">
    <source>
        <dbReference type="ARBA" id="ARBA00023049"/>
    </source>
</evidence>
<comment type="cofactor">
    <cofactor evidence="15">
        <name>Zn(2+)</name>
        <dbReference type="ChEBI" id="CHEBI:29105"/>
    </cofactor>
    <text evidence="15">Binds 1 zinc ion per subunit.</text>
</comment>
<keyword evidence="11 13" id="KW-0482">Metalloprotease</keyword>
<evidence type="ECO:0000256" key="13">
    <source>
        <dbReference type="PIRNR" id="PIRNR016573"/>
    </source>
</evidence>
<dbReference type="GO" id="GO:0004222">
    <property type="term" value="F:metalloendopeptidase activity"/>
    <property type="evidence" value="ECO:0007669"/>
    <property type="project" value="UniProtKB-UniRule"/>
</dbReference>
<evidence type="ECO:0000256" key="7">
    <source>
        <dbReference type="ARBA" id="ARBA00022670"/>
    </source>
</evidence>
<evidence type="ECO:0000256" key="6">
    <source>
        <dbReference type="ARBA" id="ARBA00022525"/>
    </source>
</evidence>
<dbReference type="InterPro" id="IPR024079">
    <property type="entry name" value="MetalloPept_cat_dom_sf"/>
</dbReference>
<dbReference type="SUPFAM" id="SSF55486">
    <property type="entry name" value="Metalloproteases ('zincins'), catalytic domain"/>
    <property type="match status" value="1"/>
</dbReference>
<feature type="disulfide bond" evidence="16">
    <location>
        <begin position="173"/>
        <end position="186"/>
    </location>
</feature>
<sequence length="219" mass="23258">MKHLRTVLSAALGLGLAAGLAAVPGSATATAPPSDRAHLGYSGTAAEDEAGNRAFFEAVMKSALRKHAENPGATAVTVTYSAASAPTFRNQIAASTRIWNSSVSNVRLVEGSNPDFTYREGNDSRGSYAYTDGRGRGYIFLDYRQNQVYNSTRVTSHETGHVLGLPDNYRGPCSELMSGGGPGPSCTNAYPNQNEINRVNARWARAVSTFAKELGVKLP</sequence>
<evidence type="ECO:0000256" key="1">
    <source>
        <dbReference type="ARBA" id="ARBA00000612"/>
    </source>
</evidence>
<comment type="subcellular location">
    <subcellularLocation>
        <location evidence="2 13">Secreted</location>
    </subcellularLocation>
</comment>
<evidence type="ECO:0000256" key="8">
    <source>
        <dbReference type="ARBA" id="ARBA00022723"/>
    </source>
</evidence>
<comment type="caution">
    <text evidence="18">The sequence shown here is derived from an EMBL/GenBank/DDBJ whole genome shotgun (WGS) entry which is preliminary data.</text>
</comment>
<keyword evidence="15" id="KW-0106">Calcium</keyword>
<protein>
    <recommendedName>
        <fullName evidence="5 13">Extracellular small neutral protease</fullName>
        <ecNumber evidence="4 13">3.4.24.77</ecNumber>
    </recommendedName>
</protein>
<dbReference type="Proteomes" id="UP000320857">
    <property type="component" value="Unassembled WGS sequence"/>
</dbReference>
<dbReference type="InterPro" id="IPR000013">
    <property type="entry name" value="Peptidase_M7"/>
</dbReference>
<keyword evidence="6 13" id="KW-0964">Secreted</keyword>
<dbReference type="PIRSF" id="PIRSF016573">
    <property type="entry name" value="Peptidase_M7"/>
    <property type="match status" value="1"/>
</dbReference>
<feature type="binding site" evidence="15">
    <location>
        <position position="157"/>
    </location>
    <ligand>
        <name>Zn(2+)</name>
        <dbReference type="ChEBI" id="CHEBI:29105"/>
        <note>catalytic</note>
    </ligand>
</feature>
<dbReference type="NCBIfam" id="NF033628">
    <property type="entry name" value="snapalysin"/>
    <property type="match status" value="1"/>
</dbReference>
<dbReference type="EMBL" id="JABJXA010000029">
    <property type="protein sequence ID" value="MBB1258612.1"/>
    <property type="molecule type" value="Genomic_DNA"/>
</dbReference>
<evidence type="ECO:0000256" key="5">
    <source>
        <dbReference type="ARBA" id="ARBA00019129"/>
    </source>
</evidence>
<feature type="active site" evidence="14">
    <location>
        <position position="158"/>
    </location>
</feature>
<dbReference type="GO" id="GO:0008270">
    <property type="term" value="F:zinc ion binding"/>
    <property type="evidence" value="ECO:0007669"/>
    <property type="project" value="UniProtKB-UniRule"/>
</dbReference>
<evidence type="ECO:0000313" key="19">
    <source>
        <dbReference type="Proteomes" id="UP000320857"/>
    </source>
</evidence>
<feature type="binding site" evidence="15">
    <location>
        <position position="152"/>
    </location>
    <ligand>
        <name>Ca(2+)</name>
        <dbReference type="ChEBI" id="CHEBI:29108"/>
    </ligand>
</feature>
<keyword evidence="9 13" id="KW-0378">Hydrolase</keyword>
<dbReference type="RefSeq" id="WP_143647266.1">
    <property type="nucleotide sequence ID" value="NZ_JABJXA010000029.1"/>
</dbReference>
<name>A0A5P0YQA1_9ACTN</name>
<accession>A0A5P0YQA1</accession>
<dbReference type="GO" id="GO:0005576">
    <property type="term" value="C:extracellular region"/>
    <property type="evidence" value="ECO:0007669"/>
    <property type="project" value="UniProtKB-SubCell"/>
</dbReference>
<evidence type="ECO:0000256" key="9">
    <source>
        <dbReference type="ARBA" id="ARBA00022801"/>
    </source>
</evidence>
<keyword evidence="10 13" id="KW-0862">Zinc</keyword>
<evidence type="ECO:0000256" key="14">
    <source>
        <dbReference type="PIRSR" id="PIRSR016573-1"/>
    </source>
</evidence>
<gene>
    <name evidence="18" type="primary">snpA</name>
    <name evidence="18" type="ORF">FNX44_007915</name>
    <name evidence="17" type="ORF">H3147_07180</name>
</gene>
<keyword evidence="12" id="KW-1015">Disulfide bond</keyword>
<dbReference type="OrthoDB" id="5243084at2"/>
<feature type="chain" id="PRO_5034309257" description="Extracellular small neutral protease" evidence="13">
    <location>
        <begin position="30"/>
        <end position="219"/>
    </location>
</feature>
<dbReference type="EMBL" id="VJYK02000057">
    <property type="protein sequence ID" value="MQS01797.1"/>
    <property type="molecule type" value="Genomic_DNA"/>
</dbReference>
<evidence type="ECO:0000256" key="10">
    <source>
        <dbReference type="ARBA" id="ARBA00022833"/>
    </source>
</evidence>
<feature type="binding site" evidence="15">
    <location>
        <position position="167"/>
    </location>
    <ligand>
        <name>Zn(2+)</name>
        <dbReference type="ChEBI" id="CHEBI:29105"/>
        <note>catalytic</note>
    </ligand>
</feature>
<evidence type="ECO:0000313" key="17">
    <source>
        <dbReference type="EMBL" id="MBB1258612.1"/>
    </source>
</evidence>
<keyword evidence="19" id="KW-1185">Reference proteome</keyword>
<proteinExistence type="inferred from homology"/>
<feature type="signal peptide" evidence="13">
    <location>
        <begin position="1"/>
        <end position="29"/>
    </location>
</feature>
<dbReference type="EC" id="3.4.24.77" evidence="4 13"/>
<keyword evidence="13" id="KW-0732">Signal</keyword>
<keyword evidence="8 13" id="KW-0479">Metal-binding</keyword>
<organism evidence="18 19">
    <name type="scientific">Streptomyces alkaliterrae</name>
    <dbReference type="NCBI Taxonomy" id="2213162"/>
    <lineage>
        <taxon>Bacteria</taxon>
        <taxon>Bacillati</taxon>
        <taxon>Actinomycetota</taxon>
        <taxon>Actinomycetes</taxon>
        <taxon>Kitasatosporales</taxon>
        <taxon>Streptomycetaceae</taxon>
        <taxon>Streptomyces</taxon>
    </lineage>
</organism>
<evidence type="ECO:0000256" key="16">
    <source>
        <dbReference type="PIRSR" id="PIRSR016573-3"/>
    </source>
</evidence>
<evidence type="ECO:0000256" key="2">
    <source>
        <dbReference type="ARBA" id="ARBA00004613"/>
    </source>
</evidence>
<comment type="similarity">
    <text evidence="3 13">Belongs to the peptidase M7 family.</text>
</comment>
<evidence type="ECO:0000313" key="20">
    <source>
        <dbReference type="Proteomes" id="UP000517765"/>
    </source>
</evidence>
<evidence type="ECO:0000256" key="4">
    <source>
        <dbReference type="ARBA" id="ARBA00012325"/>
    </source>
</evidence>
<reference evidence="20" key="2">
    <citation type="submission" date="2020-05" db="EMBL/GenBank/DDBJ databases">
        <title>Classification of alakaliphilic streptomycetes isolated from an alkaline soil next to Lonar Crater, India and a proposal for the recognition of Streptomyces alkaliterrae sp. nov.</title>
        <authorList>
            <person name="Golinska P."/>
        </authorList>
    </citation>
    <scope>NUCLEOTIDE SEQUENCE [LARGE SCALE GENOMIC DNA]</scope>
    <source>
        <strain evidence="20">OF8</strain>
    </source>
</reference>
<evidence type="ECO:0000313" key="18">
    <source>
        <dbReference type="EMBL" id="MQS01797.1"/>
    </source>
</evidence>
<evidence type="ECO:0000256" key="15">
    <source>
        <dbReference type="PIRSR" id="PIRSR016573-2"/>
    </source>
</evidence>
<dbReference type="GO" id="GO:0006508">
    <property type="term" value="P:proteolysis"/>
    <property type="evidence" value="ECO:0007669"/>
    <property type="project" value="UniProtKB-KW"/>
</dbReference>
<dbReference type="Proteomes" id="UP000517765">
    <property type="component" value="Unassembled WGS sequence"/>
</dbReference>
<dbReference type="Pfam" id="PF02031">
    <property type="entry name" value="Peptidase_M7"/>
    <property type="match status" value="1"/>
</dbReference>
<evidence type="ECO:0000256" key="12">
    <source>
        <dbReference type="ARBA" id="ARBA00023157"/>
    </source>
</evidence>
<dbReference type="AlphaFoldDB" id="A0A5P0YQA1"/>
<feature type="binding site" evidence="15">
    <location>
        <position position="161"/>
    </location>
    <ligand>
        <name>Zn(2+)</name>
        <dbReference type="ChEBI" id="CHEBI:29105"/>
        <note>catalytic</note>
    </ligand>
</feature>
<dbReference type="Gene3D" id="3.40.390.10">
    <property type="entry name" value="Collagenase (Catalytic Domain)"/>
    <property type="match status" value="1"/>
</dbReference>
<dbReference type="PRINTS" id="PR00787">
    <property type="entry name" value="NEUTRALPTASE"/>
</dbReference>
<reference evidence="18 19" key="1">
    <citation type="submission" date="2019-10" db="EMBL/GenBank/DDBJ databases">
        <title>Streptomyces sp. nov., a novel actinobacterium isolated from alkaline environment.</title>
        <authorList>
            <person name="Golinska P."/>
        </authorList>
    </citation>
    <scope>NUCLEOTIDE SEQUENCE [LARGE SCALE GENOMIC DNA]</scope>
    <source>
        <strain evidence="18 19">OF1</strain>
    </source>
</reference>
<evidence type="ECO:0000256" key="3">
    <source>
        <dbReference type="ARBA" id="ARBA00006571"/>
    </source>
</evidence>